<dbReference type="AlphaFoldDB" id="A0A2I2F0Z6"/>
<feature type="compositionally biased region" description="Low complexity" evidence="1">
    <location>
        <begin position="452"/>
        <end position="461"/>
    </location>
</feature>
<protein>
    <submittedName>
        <fullName evidence="2">Uncharacterized protein</fullName>
    </submittedName>
</protein>
<evidence type="ECO:0000256" key="1">
    <source>
        <dbReference type="SAM" id="MobiDB-lite"/>
    </source>
</evidence>
<proteinExistence type="predicted"/>
<feature type="compositionally biased region" description="Basic and acidic residues" evidence="1">
    <location>
        <begin position="48"/>
        <end position="77"/>
    </location>
</feature>
<feature type="region of interest" description="Disordered" evidence="1">
    <location>
        <begin position="1"/>
        <end position="77"/>
    </location>
</feature>
<feature type="compositionally biased region" description="Acidic residues" evidence="1">
    <location>
        <begin position="38"/>
        <end position="47"/>
    </location>
</feature>
<dbReference type="Proteomes" id="UP000234585">
    <property type="component" value="Unassembled WGS sequence"/>
</dbReference>
<keyword evidence="3" id="KW-1185">Reference proteome</keyword>
<dbReference type="EMBL" id="KZ559182">
    <property type="protein sequence ID" value="PLB34301.1"/>
    <property type="molecule type" value="Genomic_DNA"/>
</dbReference>
<dbReference type="RefSeq" id="XP_024668313.1">
    <property type="nucleotide sequence ID" value="XM_024818074.1"/>
</dbReference>
<feature type="compositionally biased region" description="Basic and acidic residues" evidence="1">
    <location>
        <begin position="670"/>
        <end position="719"/>
    </location>
</feature>
<feature type="region of interest" description="Disordered" evidence="1">
    <location>
        <begin position="514"/>
        <end position="540"/>
    </location>
</feature>
<gene>
    <name evidence="2" type="ORF">BDW47DRAFT_134421</name>
</gene>
<feature type="region of interest" description="Disordered" evidence="1">
    <location>
        <begin position="452"/>
        <end position="478"/>
    </location>
</feature>
<dbReference type="OrthoDB" id="5348779at2759"/>
<feature type="region of interest" description="Disordered" evidence="1">
    <location>
        <begin position="661"/>
        <end position="719"/>
    </location>
</feature>
<sequence length="719" mass="81173">MARVTRKSTRNTLKPKKPSKRQSRRKPLPKVAVHEETVGESETEESHEESNARVPKKEDHLEQHEKRIKPDSKQRRFETPMLHFNPDTQMFEKREETATKNMATADARDFTSSHSDQDDWSLENLPDILYVLRPKNENAKSRRKVHTTDHMIFGKKVKNFYTLPPRISSQVEGFRLEAWFRLDRRIKAEDIMDRVNPIFRHLIGEEIIEERRESFRLAYNVADWTSQRSINAVTRQVKREGFDVEQNTTRGVTPGLIDPAKGEAGGRVVFNPAAYQHQPLAMDPEPQMPEAWFKMCRFHTSSPLTRDGVTDPNQTFMPQQHGVKHDMGSVDSQLMRLAHSHMAAPVTNQDNRVHQLNQINYFAAPGLAAPAIGGSYVASGQQRYYPQIAHANNPMLARQPIQTNQPMQANYPMQTNNPVQVSHAMQANQPMQVAPAQGSLTQVPKMAAQVPAPKAAIPAANAKKRRTRVKPNGSPFLSTAALPASAHISPASARMARSGTPYQTHVAQVNQYPAPGRSSAHTTHAANSAVTTRPETASRNVRAPQFSSELYPFFNILNGIGVSEQGDAFGGVNTYSNAHTGQKRTWETGNDGVPVLMDKNRRTDTFGMRYPTEVTELAEHSGPMPEEFTQTGDEDMSQEVNFDDWLVESAMSADGHIEWRSGIWPGIGVDPDKTEEEKEKEKKEKEKEEKKEEKMEKEEKKNEEGNKKEGDKEEEKQNN</sequence>
<dbReference type="GeneID" id="36525234"/>
<feature type="compositionally biased region" description="Basic residues" evidence="1">
    <location>
        <begin position="1"/>
        <end position="28"/>
    </location>
</feature>
<organism evidence="2 3">
    <name type="scientific">Aspergillus candidus</name>
    <dbReference type="NCBI Taxonomy" id="41067"/>
    <lineage>
        <taxon>Eukaryota</taxon>
        <taxon>Fungi</taxon>
        <taxon>Dikarya</taxon>
        <taxon>Ascomycota</taxon>
        <taxon>Pezizomycotina</taxon>
        <taxon>Eurotiomycetes</taxon>
        <taxon>Eurotiomycetidae</taxon>
        <taxon>Eurotiales</taxon>
        <taxon>Aspergillaceae</taxon>
        <taxon>Aspergillus</taxon>
        <taxon>Aspergillus subgen. Circumdati</taxon>
    </lineage>
</organism>
<accession>A0A2I2F0Z6</accession>
<feature type="compositionally biased region" description="Low complexity" evidence="1">
    <location>
        <begin position="518"/>
        <end position="532"/>
    </location>
</feature>
<reference evidence="2 3" key="1">
    <citation type="submission" date="2017-12" db="EMBL/GenBank/DDBJ databases">
        <authorList>
            <consortium name="DOE Joint Genome Institute"/>
            <person name="Haridas S."/>
            <person name="Kjaerbolling I."/>
            <person name="Vesth T.C."/>
            <person name="Frisvad J.C."/>
            <person name="Nybo J.L."/>
            <person name="Theobald S."/>
            <person name="Kuo A."/>
            <person name="Bowyer P."/>
            <person name="Matsuda Y."/>
            <person name="Mondo S."/>
            <person name="Lyhne E.K."/>
            <person name="Kogle M.E."/>
            <person name="Clum A."/>
            <person name="Lipzen A."/>
            <person name="Salamov A."/>
            <person name="Ngan C.Y."/>
            <person name="Daum C."/>
            <person name="Chiniquy J."/>
            <person name="Barry K."/>
            <person name="LaButti K."/>
            <person name="Simmons B.A."/>
            <person name="Magnuson J.K."/>
            <person name="Mortensen U.H."/>
            <person name="Larsen T.O."/>
            <person name="Grigoriev I.V."/>
            <person name="Baker S.E."/>
            <person name="Andersen M.R."/>
            <person name="Nordberg H.P."/>
            <person name="Cantor M.N."/>
            <person name="Hua S.X."/>
        </authorList>
    </citation>
    <scope>NUCLEOTIDE SEQUENCE [LARGE SCALE GENOMIC DNA]</scope>
    <source>
        <strain evidence="2 3">CBS 102.13</strain>
    </source>
</reference>
<evidence type="ECO:0000313" key="2">
    <source>
        <dbReference type="EMBL" id="PLB34301.1"/>
    </source>
</evidence>
<evidence type="ECO:0000313" key="3">
    <source>
        <dbReference type="Proteomes" id="UP000234585"/>
    </source>
</evidence>
<name>A0A2I2F0Z6_ASPCN</name>